<name>A0A8J2LCX0_9HEXA</name>
<accession>A0A8J2LCX0</accession>
<evidence type="ECO:0000259" key="1">
    <source>
        <dbReference type="Pfam" id="PF07714"/>
    </source>
</evidence>
<comment type="caution">
    <text evidence="2">The sequence shown here is derived from an EMBL/GenBank/DDBJ whole genome shotgun (WGS) entry which is preliminary data.</text>
</comment>
<protein>
    <recommendedName>
        <fullName evidence="1">Serine-threonine/tyrosine-protein kinase catalytic domain-containing protein</fullName>
    </recommendedName>
</protein>
<dbReference type="GO" id="GO:0004672">
    <property type="term" value="F:protein kinase activity"/>
    <property type="evidence" value="ECO:0007669"/>
    <property type="project" value="InterPro"/>
</dbReference>
<sequence>MNGITLALDGNRISDELQSGHRLAKPELCNPLIFSWLLKCWEIKPEDRPTFAEAKDFFRSQIAQNWKNEYENVL</sequence>
<dbReference type="AlphaFoldDB" id="A0A8J2LCX0"/>
<dbReference type="InterPro" id="IPR001245">
    <property type="entry name" value="Ser-Thr/Tyr_kinase_cat_dom"/>
</dbReference>
<keyword evidence="3" id="KW-1185">Reference proteome</keyword>
<organism evidence="2 3">
    <name type="scientific">Allacma fusca</name>
    <dbReference type="NCBI Taxonomy" id="39272"/>
    <lineage>
        <taxon>Eukaryota</taxon>
        <taxon>Metazoa</taxon>
        <taxon>Ecdysozoa</taxon>
        <taxon>Arthropoda</taxon>
        <taxon>Hexapoda</taxon>
        <taxon>Collembola</taxon>
        <taxon>Symphypleona</taxon>
        <taxon>Sminthuridae</taxon>
        <taxon>Allacma</taxon>
    </lineage>
</organism>
<dbReference type="OrthoDB" id="4062651at2759"/>
<dbReference type="EMBL" id="CAJVCH010553109">
    <property type="protein sequence ID" value="CAG7829822.1"/>
    <property type="molecule type" value="Genomic_DNA"/>
</dbReference>
<reference evidence="2" key="1">
    <citation type="submission" date="2021-06" db="EMBL/GenBank/DDBJ databases">
        <authorList>
            <person name="Hodson N. C."/>
            <person name="Mongue J. A."/>
            <person name="Jaron S. K."/>
        </authorList>
    </citation>
    <scope>NUCLEOTIDE SEQUENCE</scope>
</reference>
<dbReference type="Pfam" id="PF07714">
    <property type="entry name" value="PK_Tyr_Ser-Thr"/>
    <property type="match status" value="1"/>
</dbReference>
<proteinExistence type="predicted"/>
<dbReference type="Proteomes" id="UP000708208">
    <property type="component" value="Unassembled WGS sequence"/>
</dbReference>
<evidence type="ECO:0000313" key="3">
    <source>
        <dbReference type="Proteomes" id="UP000708208"/>
    </source>
</evidence>
<gene>
    <name evidence="2" type="ORF">AFUS01_LOCUS39665</name>
</gene>
<feature type="domain" description="Serine-threonine/tyrosine-protein kinase catalytic" evidence="1">
    <location>
        <begin position="10"/>
        <end position="55"/>
    </location>
</feature>
<evidence type="ECO:0000313" key="2">
    <source>
        <dbReference type="EMBL" id="CAG7829822.1"/>
    </source>
</evidence>